<dbReference type="Proteomes" id="UP001500212">
    <property type="component" value="Unassembled WGS sequence"/>
</dbReference>
<gene>
    <name evidence="1" type="ORF">GCM10023195_65110</name>
</gene>
<keyword evidence="2" id="KW-1185">Reference proteome</keyword>
<sequence>MGYLLDAVAIHVIGAVNRVVFRVSRGRVLPYRFDGTPTARLTEIGEVPQLDPVAVDHLRDGDDYVVLVRAAEVTSDRVRDLCGAEGVTFEVEDGGSRTAVAVVTDGADDDAEAARLRAGIDAGPTAREVRAEVLPVADGVERRELTARLLRSASLDERYALRSENLLPVARLRPRASSRRRTARLG</sequence>
<accession>A0ABP8TV14</accession>
<name>A0ABP8TV14_9ACTN</name>
<evidence type="ECO:0000313" key="1">
    <source>
        <dbReference type="EMBL" id="GAA4614858.1"/>
    </source>
</evidence>
<dbReference type="EMBL" id="BAABHJ010000027">
    <property type="protein sequence ID" value="GAA4614858.1"/>
    <property type="molecule type" value="Genomic_DNA"/>
</dbReference>
<evidence type="ECO:0000313" key="2">
    <source>
        <dbReference type="Proteomes" id="UP001500212"/>
    </source>
</evidence>
<proteinExistence type="predicted"/>
<protein>
    <submittedName>
        <fullName evidence="1">Uncharacterized protein</fullName>
    </submittedName>
</protein>
<comment type="caution">
    <text evidence="1">The sequence shown here is derived from an EMBL/GenBank/DDBJ whole genome shotgun (WGS) entry which is preliminary data.</text>
</comment>
<organism evidence="1 2">
    <name type="scientific">Actinoallomurus liliacearum</name>
    <dbReference type="NCBI Taxonomy" id="1080073"/>
    <lineage>
        <taxon>Bacteria</taxon>
        <taxon>Bacillati</taxon>
        <taxon>Actinomycetota</taxon>
        <taxon>Actinomycetes</taxon>
        <taxon>Streptosporangiales</taxon>
        <taxon>Thermomonosporaceae</taxon>
        <taxon>Actinoallomurus</taxon>
    </lineage>
</organism>
<dbReference type="RefSeq" id="WP_345363203.1">
    <property type="nucleotide sequence ID" value="NZ_BAABHJ010000027.1"/>
</dbReference>
<reference evidence="2" key="1">
    <citation type="journal article" date="2019" name="Int. J. Syst. Evol. Microbiol.">
        <title>The Global Catalogue of Microorganisms (GCM) 10K type strain sequencing project: providing services to taxonomists for standard genome sequencing and annotation.</title>
        <authorList>
            <consortium name="The Broad Institute Genomics Platform"/>
            <consortium name="The Broad Institute Genome Sequencing Center for Infectious Disease"/>
            <person name="Wu L."/>
            <person name="Ma J."/>
        </authorList>
    </citation>
    <scope>NUCLEOTIDE SEQUENCE [LARGE SCALE GENOMIC DNA]</scope>
    <source>
        <strain evidence="2">JCM 17938</strain>
    </source>
</reference>